<comment type="caution">
    <text evidence="3">The sequence shown here is derived from an EMBL/GenBank/DDBJ whole genome shotgun (WGS) entry which is preliminary data.</text>
</comment>
<gene>
    <name evidence="3" type="ORF">G7Y85_10665</name>
</gene>
<proteinExistence type="predicted"/>
<sequence length="314" mass="33517">MMRDHTTLLRLTALALAFAAGAPLLSAFADADPYAQIPLLKDGTDDDCQRYGDIRNQLGQAQTHYDELKNQYDEDHQAQTEAQAQAMAAKVQAQVMNGNYAAIQQLQQQAMASSAGLTAAAAPQCLSDLETGYANGLDAARAAYAKKLAPDTDKYLSAAESCGQGALNAVDRACAQPAAQAYRTALRAALPGYIGSVNAVLSQYKSKAPACLDQSDAQTRSAYADNPMLKPQLQGIGYQQKADRYEKAEDFAGRVQQVCERIGQLGTVDDVQPVNAENTVIVYRSYTSAPRKAEQAAAKLTDSAKKALGSLFGH</sequence>
<dbReference type="AlphaFoldDB" id="A0A6M2BRF9"/>
<reference evidence="3 4" key="1">
    <citation type="journal article" date="2014" name="Int. J. Syst. Evol. Microbiol.">
        <title>Solimonas terrae sp. nov., isolated from soil.</title>
        <authorList>
            <person name="Kim S.J."/>
            <person name="Moon J.Y."/>
            <person name="Weon H.Y."/>
            <person name="Ahn J.H."/>
            <person name="Chen W.M."/>
            <person name="Kwon S.W."/>
        </authorList>
    </citation>
    <scope>NUCLEOTIDE SEQUENCE [LARGE SCALE GENOMIC DNA]</scope>
    <source>
        <strain evidence="3 4">KIS83-12</strain>
    </source>
</reference>
<feature type="signal peptide" evidence="2">
    <location>
        <begin position="1"/>
        <end position="31"/>
    </location>
</feature>
<evidence type="ECO:0000313" key="4">
    <source>
        <dbReference type="Proteomes" id="UP000472676"/>
    </source>
</evidence>
<name>A0A6M2BRF9_9GAMM</name>
<keyword evidence="1" id="KW-0175">Coiled coil</keyword>
<evidence type="ECO:0000256" key="2">
    <source>
        <dbReference type="SAM" id="SignalP"/>
    </source>
</evidence>
<dbReference type="EMBL" id="JAAMOW010000005">
    <property type="protein sequence ID" value="NGY05232.1"/>
    <property type="molecule type" value="Genomic_DNA"/>
</dbReference>
<keyword evidence="4" id="KW-1185">Reference proteome</keyword>
<dbReference type="RefSeq" id="WP_166256229.1">
    <property type="nucleotide sequence ID" value="NZ_JAAMOW010000005.1"/>
</dbReference>
<evidence type="ECO:0000313" key="3">
    <source>
        <dbReference type="EMBL" id="NGY05232.1"/>
    </source>
</evidence>
<feature type="coiled-coil region" evidence="1">
    <location>
        <begin position="51"/>
        <end position="85"/>
    </location>
</feature>
<feature type="chain" id="PRO_5026832404" evidence="2">
    <location>
        <begin position="32"/>
        <end position="314"/>
    </location>
</feature>
<dbReference type="Proteomes" id="UP000472676">
    <property type="component" value="Unassembled WGS sequence"/>
</dbReference>
<protein>
    <submittedName>
        <fullName evidence="3">Uncharacterized protein</fullName>
    </submittedName>
</protein>
<accession>A0A6M2BRF9</accession>
<organism evidence="3 4">
    <name type="scientific">Solimonas terrae</name>
    <dbReference type="NCBI Taxonomy" id="1396819"/>
    <lineage>
        <taxon>Bacteria</taxon>
        <taxon>Pseudomonadati</taxon>
        <taxon>Pseudomonadota</taxon>
        <taxon>Gammaproteobacteria</taxon>
        <taxon>Nevskiales</taxon>
        <taxon>Nevskiaceae</taxon>
        <taxon>Solimonas</taxon>
    </lineage>
</organism>
<evidence type="ECO:0000256" key="1">
    <source>
        <dbReference type="SAM" id="Coils"/>
    </source>
</evidence>
<keyword evidence="2" id="KW-0732">Signal</keyword>